<dbReference type="Pfam" id="PF20626">
    <property type="entry name" value="EGF_Sp38_C"/>
    <property type="match status" value="1"/>
</dbReference>
<dbReference type="AlphaFoldDB" id="A0A6P7ZVK2"/>
<gene>
    <name evidence="11" type="primary">ZPBP2</name>
</gene>
<dbReference type="GO" id="GO:0002199">
    <property type="term" value="C:zona pellucida receptor complex"/>
    <property type="evidence" value="ECO:0007669"/>
    <property type="project" value="TreeGrafter"/>
</dbReference>
<evidence type="ECO:0000256" key="1">
    <source>
        <dbReference type="ARBA" id="ARBA00004218"/>
    </source>
</evidence>
<dbReference type="GO" id="GO:0001669">
    <property type="term" value="C:acrosomal vesicle"/>
    <property type="evidence" value="ECO:0007669"/>
    <property type="project" value="UniProtKB-SubCell"/>
</dbReference>
<dbReference type="OrthoDB" id="9403351at2759"/>
<dbReference type="GO" id="GO:0001675">
    <property type="term" value="P:acrosome assembly"/>
    <property type="evidence" value="ECO:0007669"/>
    <property type="project" value="TreeGrafter"/>
</dbReference>
<sequence length="328" mass="37512">MRPLVGLGPLLMVALLSGVAMVSGDPRINSRFIYGKLNEKVNVYVKVYWNSPFLACMDESLSRAEIIDPLFLWIGPDGRNLKGQSYVNVTETGKLKLITFRKSMSGSYGCTLTYKRMKDNLQEEKEAFKSYKFMLFAYRDPDYTFQVSARFSTQACNIVENDQYLEELKKIMEDLIFSLTCELTDEFLKCHVIKVPKHGLQSVLFISFKVNPFAPGWETVCRNLTGDCGDETNSRALKARDRIEEFFLKQTYAHKEFSFVPPIRYLDKSLQILREDKCRPGFGKDEFNHAECPDCCVVCGHGTYNSNNNVRCRVCSSIEINYYGATAC</sequence>
<dbReference type="Proteomes" id="UP000515156">
    <property type="component" value="Chromosome 12"/>
</dbReference>
<dbReference type="PANTHER" id="PTHR15443:SF4">
    <property type="entry name" value="ZONA PELLUCIDA-BINDING PROTEIN 2"/>
    <property type="match status" value="1"/>
</dbReference>
<dbReference type="InterPro" id="IPR048806">
    <property type="entry name" value="ZPBP1/2_N"/>
</dbReference>
<evidence type="ECO:0000313" key="11">
    <source>
        <dbReference type="RefSeq" id="XP_030077739.1"/>
    </source>
</evidence>
<keyword evidence="6" id="KW-0968">Cytoplasmic vesicle</keyword>
<feature type="chain" id="PRO_5028303423" evidence="7">
    <location>
        <begin position="25"/>
        <end position="328"/>
    </location>
</feature>
<evidence type="ECO:0000313" key="10">
    <source>
        <dbReference type="Proteomes" id="UP000515156"/>
    </source>
</evidence>
<evidence type="ECO:0000256" key="5">
    <source>
        <dbReference type="ARBA" id="ARBA00023180"/>
    </source>
</evidence>
<organism evidence="10 11">
    <name type="scientific">Microcaecilia unicolor</name>
    <dbReference type="NCBI Taxonomy" id="1415580"/>
    <lineage>
        <taxon>Eukaryota</taxon>
        <taxon>Metazoa</taxon>
        <taxon>Chordata</taxon>
        <taxon>Craniata</taxon>
        <taxon>Vertebrata</taxon>
        <taxon>Euteleostomi</taxon>
        <taxon>Amphibia</taxon>
        <taxon>Gymnophiona</taxon>
        <taxon>Siphonopidae</taxon>
        <taxon>Microcaecilia</taxon>
    </lineage>
</organism>
<dbReference type="GO" id="GO:0005576">
    <property type="term" value="C:extracellular region"/>
    <property type="evidence" value="ECO:0007669"/>
    <property type="project" value="UniProtKB-SubCell"/>
</dbReference>
<dbReference type="PANTHER" id="PTHR15443">
    <property type="entry name" value="ZONA PELLUCIDA BINDING PROTEIN SP38"/>
    <property type="match status" value="1"/>
</dbReference>
<dbReference type="GO" id="GO:0007339">
    <property type="term" value="P:binding of sperm to zona pellucida"/>
    <property type="evidence" value="ECO:0007669"/>
    <property type="project" value="InterPro"/>
</dbReference>
<dbReference type="GeneID" id="115482236"/>
<keyword evidence="5" id="KW-0325">Glycoprotein</keyword>
<protein>
    <submittedName>
        <fullName evidence="11">Zona pellucida-binding protein 2 isoform X1</fullName>
    </submittedName>
</protein>
<evidence type="ECO:0000259" key="8">
    <source>
        <dbReference type="Pfam" id="PF07354"/>
    </source>
</evidence>
<reference evidence="11" key="1">
    <citation type="submission" date="2025-08" db="UniProtKB">
        <authorList>
            <consortium name="RefSeq"/>
        </authorList>
    </citation>
    <scope>IDENTIFICATION</scope>
</reference>
<feature type="domain" description="Zona-pellucida-binding protein 1/2 N-terminal" evidence="8">
    <location>
        <begin position="41"/>
        <end position="139"/>
    </location>
</feature>
<evidence type="ECO:0000256" key="3">
    <source>
        <dbReference type="ARBA" id="ARBA00007196"/>
    </source>
</evidence>
<feature type="domain" description="Zona-pellucida-binding protein 1/2 C-terminal" evidence="9">
    <location>
        <begin position="278"/>
        <end position="328"/>
    </location>
</feature>
<evidence type="ECO:0000256" key="6">
    <source>
        <dbReference type="ARBA" id="ARBA00023329"/>
    </source>
</evidence>
<evidence type="ECO:0000256" key="4">
    <source>
        <dbReference type="ARBA" id="ARBA00022525"/>
    </source>
</evidence>
<feature type="signal peptide" evidence="7">
    <location>
        <begin position="1"/>
        <end position="24"/>
    </location>
</feature>
<keyword evidence="4" id="KW-0964">Secreted</keyword>
<dbReference type="RefSeq" id="XP_030077739.1">
    <property type="nucleotide sequence ID" value="XM_030221879.1"/>
</dbReference>
<evidence type="ECO:0000256" key="2">
    <source>
        <dbReference type="ARBA" id="ARBA00004613"/>
    </source>
</evidence>
<keyword evidence="10" id="KW-1185">Reference proteome</keyword>
<proteinExistence type="inferred from homology"/>
<dbReference type="InterPro" id="IPR048805">
    <property type="entry name" value="ZPBP1/2_C"/>
</dbReference>
<dbReference type="FunCoup" id="A0A6P7ZVK2">
    <property type="interactions" value="42"/>
</dbReference>
<accession>A0A6P7ZVK2</accession>
<dbReference type="InterPro" id="IPR010857">
    <property type="entry name" value="Sp38-bd"/>
</dbReference>
<comment type="similarity">
    <text evidence="3">Belongs to the zona pellucida-binding protein Sp38 family.</text>
</comment>
<evidence type="ECO:0000259" key="9">
    <source>
        <dbReference type="Pfam" id="PF20626"/>
    </source>
</evidence>
<dbReference type="Pfam" id="PF07354">
    <property type="entry name" value="Sp38"/>
    <property type="match status" value="1"/>
</dbReference>
<dbReference type="CTD" id="124626"/>
<comment type="subcellular location">
    <subcellularLocation>
        <location evidence="1">Cytoplasmic vesicle</location>
        <location evidence="1">Secretory vesicle</location>
        <location evidence="1">Acrosome</location>
    </subcellularLocation>
    <subcellularLocation>
        <location evidence="2">Secreted</location>
    </subcellularLocation>
</comment>
<keyword evidence="7" id="KW-0732">Signal</keyword>
<name>A0A6P7ZVK2_9AMPH</name>
<evidence type="ECO:0000256" key="7">
    <source>
        <dbReference type="SAM" id="SignalP"/>
    </source>
</evidence>
<dbReference type="InParanoid" id="A0A6P7ZVK2"/>
<dbReference type="KEGG" id="muo:115482236"/>